<dbReference type="Proteomes" id="UP000268857">
    <property type="component" value="Unassembled WGS sequence"/>
</dbReference>
<reference evidence="1 2" key="1">
    <citation type="journal article" date="2019" name="Genome Biol. Evol.">
        <title>Day and night: Metabolic profiles and evolutionary relationships of six axenic non-marine cyanobacteria.</title>
        <authorList>
            <person name="Will S.E."/>
            <person name="Henke P."/>
            <person name="Boedeker C."/>
            <person name="Huang S."/>
            <person name="Brinkmann H."/>
            <person name="Rohde M."/>
            <person name="Jarek M."/>
            <person name="Friedl T."/>
            <person name="Seufert S."/>
            <person name="Schumacher M."/>
            <person name="Overmann J."/>
            <person name="Neumann-Schaal M."/>
            <person name="Petersen J."/>
        </authorList>
    </citation>
    <scope>NUCLEOTIDE SEQUENCE [LARGE SCALE GENOMIC DNA]</scope>
    <source>
        <strain evidence="1 2">PCC 6912</strain>
    </source>
</reference>
<protein>
    <submittedName>
        <fullName evidence="1">Uncharacterized protein</fullName>
    </submittedName>
</protein>
<comment type="caution">
    <text evidence="1">The sequence shown here is derived from an EMBL/GenBank/DDBJ whole genome shotgun (WGS) entry which is preliminary data.</text>
</comment>
<gene>
    <name evidence="1" type="ORF">PCC6912_20460</name>
</gene>
<keyword evidence="2" id="KW-1185">Reference proteome</keyword>
<dbReference type="STRING" id="211165.GCA_000317285_00069"/>
<name>A0A3S0Y2F8_CHLFR</name>
<accession>A0A3S0Y2F8</accession>
<proteinExistence type="predicted"/>
<dbReference type="AlphaFoldDB" id="A0A3S0Y2F8"/>
<sequence length="304" mass="35241">MSLTSELKNKESPIRKWFDKRFNTAVARIITSHNQLLFQQQIIQPAEGTDFPLTGNAVSKALSKYLGLIYNQKDWYKGCIPLTGAQLLKIEHAFDYCIAESNSLEEEALKCMILSTLENYVRTREIHEILQPFLQGENRLNPEAKYFSKWLPTIQDTAQIIGILPHAWETVKNQITPGKIICNGSFPLSELIGGADYQILVGNTLVDIRTTAKRRPFTLENFYQQISYCLLDSDDIYKINQLVWFYSRQQSAFCYPTSKLFRDIKATREEFKKMILANYGYNRKLDCIKQKLSLHPNFQLYLEP</sequence>
<dbReference type="OrthoDB" id="479852at2"/>
<dbReference type="RefSeq" id="WP_016877662.1">
    <property type="nucleotide sequence ID" value="NZ_AJLN01000015.1"/>
</dbReference>
<dbReference type="EMBL" id="RSCJ01000006">
    <property type="protein sequence ID" value="RUR83803.1"/>
    <property type="molecule type" value="Genomic_DNA"/>
</dbReference>
<evidence type="ECO:0000313" key="1">
    <source>
        <dbReference type="EMBL" id="RUR83803.1"/>
    </source>
</evidence>
<organism evidence="1 2">
    <name type="scientific">Chlorogloeopsis fritschii PCC 6912</name>
    <dbReference type="NCBI Taxonomy" id="211165"/>
    <lineage>
        <taxon>Bacteria</taxon>
        <taxon>Bacillati</taxon>
        <taxon>Cyanobacteriota</taxon>
        <taxon>Cyanophyceae</taxon>
        <taxon>Nostocales</taxon>
        <taxon>Chlorogloeopsidaceae</taxon>
        <taxon>Chlorogloeopsis</taxon>
    </lineage>
</organism>
<evidence type="ECO:0000313" key="2">
    <source>
        <dbReference type="Proteomes" id="UP000268857"/>
    </source>
</evidence>